<evidence type="ECO:0000313" key="2">
    <source>
        <dbReference type="Proteomes" id="UP000196521"/>
    </source>
</evidence>
<organism evidence="1 2">
    <name type="scientific">Planktothrix rubescens CCAP 1459/22</name>
    <dbReference type="NCBI Taxonomy" id="329571"/>
    <lineage>
        <taxon>Bacteria</taxon>
        <taxon>Bacillati</taxon>
        <taxon>Cyanobacteriota</taxon>
        <taxon>Cyanophyceae</taxon>
        <taxon>Oscillatoriophycideae</taxon>
        <taxon>Oscillatoriales</taxon>
        <taxon>Microcoleaceae</taxon>
        <taxon>Planktothrix</taxon>
    </lineage>
</organism>
<comment type="caution">
    <text evidence="1">The sequence shown here is derived from an EMBL/GenBank/DDBJ whole genome shotgun (WGS) entry which is preliminary data.</text>
</comment>
<evidence type="ECO:0000313" key="1">
    <source>
        <dbReference type="EMBL" id="CAC5344827.1"/>
    </source>
</evidence>
<name>A0A6J7ZLZ1_PLARU</name>
<dbReference type="AlphaFoldDB" id="A0A6J7ZLZ1"/>
<gene>
    <name evidence="1" type="ORF">PLAN_50032</name>
</gene>
<accession>A0A6J7ZLZ1</accession>
<proteinExistence type="predicted"/>
<dbReference type="Proteomes" id="UP000196521">
    <property type="component" value="Unassembled WGS sequence"/>
</dbReference>
<reference evidence="1" key="1">
    <citation type="submission" date="2020-05" db="EMBL/GenBank/DDBJ databases">
        <authorList>
            <consortium name="Genoscope - CEA"/>
            <person name="William W."/>
        </authorList>
    </citation>
    <scope>NUCLEOTIDE SEQUENCE [LARGE SCALE GENOMIC DNA]</scope>
    <source>
        <strain evidence="1">PCC 7821</strain>
    </source>
</reference>
<protein>
    <submittedName>
        <fullName evidence="1">Uncharacterized protein</fullName>
    </submittedName>
</protein>
<dbReference type="EMBL" id="CZCZ02000015">
    <property type="protein sequence ID" value="CAC5344827.1"/>
    <property type="molecule type" value="Genomic_DNA"/>
</dbReference>
<keyword evidence="2" id="KW-1185">Reference proteome</keyword>
<sequence>MIEEDASISIRDTQLQTYQYNIYFVKFNLSSYLPIGRSNKVLDLSHCSKKKRV</sequence>